<accession>A0A6G4XL35</accession>
<name>A0A6G4XL35_9ACTN</name>
<keyword evidence="2" id="KW-0732">Signal</keyword>
<organism evidence="3 4">
    <name type="scientific">Streptomyces mesophilus</name>
    <dbReference type="NCBI Taxonomy" id="1775132"/>
    <lineage>
        <taxon>Bacteria</taxon>
        <taxon>Bacillati</taxon>
        <taxon>Actinomycetota</taxon>
        <taxon>Actinomycetes</taxon>
        <taxon>Kitasatosporales</taxon>
        <taxon>Streptomycetaceae</taxon>
        <taxon>Streptomyces</taxon>
    </lineage>
</organism>
<dbReference type="Proteomes" id="UP000481109">
    <property type="component" value="Unassembled WGS sequence"/>
</dbReference>
<feature type="region of interest" description="Disordered" evidence="1">
    <location>
        <begin position="338"/>
        <end position="362"/>
    </location>
</feature>
<evidence type="ECO:0008006" key="5">
    <source>
        <dbReference type="Google" id="ProtNLM"/>
    </source>
</evidence>
<keyword evidence="4" id="KW-1185">Reference proteome</keyword>
<comment type="caution">
    <text evidence="3">The sequence shown here is derived from an EMBL/GenBank/DDBJ whole genome shotgun (WGS) entry which is preliminary data.</text>
</comment>
<dbReference type="RefSeq" id="WP_165332891.1">
    <property type="nucleotide sequence ID" value="NZ_JAAKZW010000064.1"/>
</dbReference>
<evidence type="ECO:0000313" key="3">
    <source>
        <dbReference type="EMBL" id="NGO77424.1"/>
    </source>
</evidence>
<proteinExistence type="predicted"/>
<feature type="signal peptide" evidence="2">
    <location>
        <begin position="1"/>
        <end position="26"/>
    </location>
</feature>
<protein>
    <recommendedName>
        <fullName evidence="5">Ig-like domain repeat protein</fullName>
    </recommendedName>
</protein>
<feature type="compositionally biased region" description="Basic and acidic residues" evidence="1">
    <location>
        <begin position="45"/>
        <end position="57"/>
    </location>
</feature>
<evidence type="ECO:0000256" key="2">
    <source>
        <dbReference type="SAM" id="SignalP"/>
    </source>
</evidence>
<gene>
    <name evidence="3" type="ORF">G6045_17405</name>
</gene>
<evidence type="ECO:0000256" key="1">
    <source>
        <dbReference type="SAM" id="MobiDB-lite"/>
    </source>
</evidence>
<evidence type="ECO:0000313" key="4">
    <source>
        <dbReference type="Proteomes" id="UP000481109"/>
    </source>
</evidence>
<dbReference type="EMBL" id="JAAKZW010000064">
    <property type="protein sequence ID" value="NGO77424.1"/>
    <property type="molecule type" value="Genomic_DNA"/>
</dbReference>
<sequence length="362" mass="36150">MRKALTVSAIAVVASMAIAAPATAFAADASPSPSASASATPGTKDAAKSDSSDKAKADVAVVSTPKDPTGYKAGEQVRFQVETSGDAKVSGSSDALSGISVKKVGTGTYEGTGTVKSGYGIGTAHLQVTADYGDTGAQGSATFLVNTDGTKPKPDPSKASLSLSTDGGKVGDKVSVTVKDAGSDSVATVKSDAFGGTVKLERDPQHEGTWHGTATVADSAKSGYYRVDALLDGKVVDSAKFGVQGTEAPVVGKSSIAVNPGSGKAGDKIALTVDAPSINPKSNVSVDSKAFGKVSLTLGKDGKWHGTATVANVQLGRYDVNSSTGSKTVFTVTKSGAVKPLKPSDHKTPHGSVNTGMAPADV</sequence>
<dbReference type="AlphaFoldDB" id="A0A6G4XL35"/>
<feature type="region of interest" description="Disordered" evidence="1">
    <location>
        <begin position="26"/>
        <end position="74"/>
    </location>
</feature>
<reference evidence="3 4" key="1">
    <citation type="submission" date="2020-02" db="EMBL/GenBank/DDBJ databases">
        <title>Whole-genome analyses of novel actinobacteria.</title>
        <authorList>
            <person name="Sahin N."/>
            <person name="Tokatli A."/>
        </authorList>
    </citation>
    <scope>NUCLEOTIDE SEQUENCE [LARGE SCALE GENOMIC DNA]</scope>
    <source>
        <strain evidence="3 4">YC504</strain>
    </source>
</reference>
<feature type="chain" id="PRO_5026341335" description="Ig-like domain repeat protein" evidence="2">
    <location>
        <begin position="27"/>
        <end position="362"/>
    </location>
</feature>
<feature type="region of interest" description="Disordered" evidence="1">
    <location>
        <begin position="143"/>
        <end position="166"/>
    </location>
</feature>
<feature type="compositionally biased region" description="Low complexity" evidence="1">
    <location>
        <begin position="26"/>
        <end position="40"/>
    </location>
</feature>